<keyword evidence="1" id="KW-0812">Transmembrane</keyword>
<feature type="transmembrane region" description="Helical" evidence="1">
    <location>
        <begin position="66"/>
        <end position="87"/>
    </location>
</feature>
<protein>
    <submittedName>
        <fullName evidence="2">SFRICE_026893</fullName>
    </submittedName>
</protein>
<reference evidence="2" key="1">
    <citation type="submission" date="2016-07" db="EMBL/GenBank/DDBJ databases">
        <authorList>
            <person name="Bretaudeau A."/>
        </authorList>
    </citation>
    <scope>NUCLEOTIDE SEQUENCE</scope>
    <source>
        <strain evidence="2">Rice</strain>
        <tissue evidence="2">Whole body</tissue>
    </source>
</reference>
<sequence>MDPFIAPLVAIAKLTYKIIEGVIRAVIEGLILVACYFALGATAVILGILFLRFGHCSRENCLPEPTVATCMAVAGITMIAYVAYVLFTKWF</sequence>
<organism evidence="2">
    <name type="scientific">Spodoptera frugiperda</name>
    <name type="common">Fall armyworm</name>
    <dbReference type="NCBI Taxonomy" id="7108"/>
    <lineage>
        <taxon>Eukaryota</taxon>
        <taxon>Metazoa</taxon>
        <taxon>Ecdysozoa</taxon>
        <taxon>Arthropoda</taxon>
        <taxon>Hexapoda</taxon>
        <taxon>Insecta</taxon>
        <taxon>Pterygota</taxon>
        <taxon>Neoptera</taxon>
        <taxon>Endopterygota</taxon>
        <taxon>Lepidoptera</taxon>
        <taxon>Glossata</taxon>
        <taxon>Ditrysia</taxon>
        <taxon>Noctuoidea</taxon>
        <taxon>Noctuidae</taxon>
        <taxon>Amphipyrinae</taxon>
        <taxon>Spodoptera</taxon>
    </lineage>
</organism>
<feature type="transmembrane region" description="Helical" evidence="1">
    <location>
        <begin position="30"/>
        <end position="54"/>
    </location>
</feature>
<keyword evidence="1" id="KW-1133">Transmembrane helix</keyword>
<gene>
    <name evidence="2" type="ORF">SFRICE_026893</name>
</gene>
<name>A0A2H1VGZ8_SPOFR</name>
<keyword evidence="1" id="KW-0472">Membrane</keyword>
<dbReference type="EMBL" id="ODYU01002509">
    <property type="protein sequence ID" value="SOQ40098.1"/>
    <property type="molecule type" value="Genomic_DNA"/>
</dbReference>
<proteinExistence type="predicted"/>
<dbReference type="AlphaFoldDB" id="A0A2H1VGZ8"/>
<evidence type="ECO:0000313" key="2">
    <source>
        <dbReference type="EMBL" id="SOQ40098.1"/>
    </source>
</evidence>
<evidence type="ECO:0000256" key="1">
    <source>
        <dbReference type="SAM" id="Phobius"/>
    </source>
</evidence>
<accession>A0A2H1VGZ8</accession>